<reference evidence="1 2" key="1">
    <citation type="submission" date="2019-05" db="EMBL/GenBank/DDBJ databases">
        <title>Another draft genome of Portunus trituberculatus and its Hox gene families provides insights of decapod evolution.</title>
        <authorList>
            <person name="Jeong J.-H."/>
            <person name="Song I."/>
            <person name="Kim S."/>
            <person name="Choi T."/>
            <person name="Kim D."/>
            <person name="Ryu S."/>
            <person name="Kim W."/>
        </authorList>
    </citation>
    <scope>NUCLEOTIDE SEQUENCE [LARGE SCALE GENOMIC DNA]</scope>
    <source>
        <tissue evidence="1">Muscle</tissue>
    </source>
</reference>
<keyword evidence="2" id="KW-1185">Reference proteome</keyword>
<evidence type="ECO:0000313" key="2">
    <source>
        <dbReference type="Proteomes" id="UP000324222"/>
    </source>
</evidence>
<evidence type="ECO:0000313" key="1">
    <source>
        <dbReference type="EMBL" id="MPC16405.1"/>
    </source>
</evidence>
<accession>A0A5B7D4T7</accession>
<comment type="caution">
    <text evidence="1">The sequence shown here is derived from an EMBL/GenBank/DDBJ whole genome shotgun (WGS) entry which is preliminary data.</text>
</comment>
<dbReference type="Proteomes" id="UP000324222">
    <property type="component" value="Unassembled WGS sequence"/>
</dbReference>
<gene>
    <name evidence="1" type="ORF">E2C01_009230</name>
</gene>
<name>A0A5B7D4T7_PORTR</name>
<protein>
    <submittedName>
        <fullName evidence="1">Uncharacterized protein</fullName>
    </submittedName>
</protein>
<sequence length="101" mass="11107">MMVIKVASRGLAGTLWCWGWWKGWFMAPSAVTDHRCNNGTAFLLDSLSSCLMTPFCNDNNQLQILQGYTVDSNLTLDSDCCLQCHNTSPLTQTTSASLLSP</sequence>
<dbReference type="AlphaFoldDB" id="A0A5B7D4T7"/>
<proteinExistence type="predicted"/>
<dbReference type="EMBL" id="VSRR010000504">
    <property type="protein sequence ID" value="MPC16405.1"/>
    <property type="molecule type" value="Genomic_DNA"/>
</dbReference>
<organism evidence="1 2">
    <name type="scientific">Portunus trituberculatus</name>
    <name type="common">Swimming crab</name>
    <name type="synonym">Neptunus trituberculatus</name>
    <dbReference type="NCBI Taxonomy" id="210409"/>
    <lineage>
        <taxon>Eukaryota</taxon>
        <taxon>Metazoa</taxon>
        <taxon>Ecdysozoa</taxon>
        <taxon>Arthropoda</taxon>
        <taxon>Crustacea</taxon>
        <taxon>Multicrustacea</taxon>
        <taxon>Malacostraca</taxon>
        <taxon>Eumalacostraca</taxon>
        <taxon>Eucarida</taxon>
        <taxon>Decapoda</taxon>
        <taxon>Pleocyemata</taxon>
        <taxon>Brachyura</taxon>
        <taxon>Eubrachyura</taxon>
        <taxon>Portunoidea</taxon>
        <taxon>Portunidae</taxon>
        <taxon>Portuninae</taxon>
        <taxon>Portunus</taxon>
    </lineage>
</organism>